<sequence length="244" mass="26443">MDFDSHRLSFGAAAAHYDRVRPTYPLAALTWALGSPPKRVVDLGAGTGLLSRVAIKAGFDVVPVEPDPGMRAQLDATTPGVTALAGAAEDIPLPDSSVDAVISGQAYHWFNPELAHPEIARVLKTGGVFAAMWNERDTTKAWAAKLDSIMSGGQSHQWAANNVTDFGPLFTQIETNNFEHVVTQSPQGLVDLISSRSYYLVATPEQQAELRAQVAQLCATDPELRGRDEFHLKLTTSVFRAFKK</sequence>
<reference evidence="5" key="1">
    <citation type="submission" date="2021-01" db="EMBL/GenBank/DDBJ databases">
        <title>Whole genome shotgun sequence of Rhizocola hellebori NBRC 109834.</title>
        <authorList>
            <person name="Komaki H."/>
            <person name="Tamura T."/>
        </authorList>
    </citation>
    <scope>NUCLEOTIDE SEQUENCE</scope>
    <source>
        <strain evidence="5">NBRC 109834</strain>
    </source>
</reference>
<evidence type="ECO:0000256" key="2">
    <source>
        <dbReference type="ARBA" id="ARBA00022603"/>
    </source>
</evidence>
<dbReference type="CDD" id="cd02440">
    <property type="entry name" value="AdoMet_MTases"/>
    <property type="match status" value="1"/>
</dbReference>
<protein>
    <submittedName>
        <fullName evidence="5">Putative methyltransferase</fullName>
    </submittedName>
</protein>
<keyword evidence="6" id="KW-1185">Reference proteome</keyword>
<keyword evidence="2 5" id="KW-0489">Methyltransferase</keyword>
<dbReference type="Gene3D" id="3.40.50.150">
    <property type="entry name" value="Vaccinia Virus protein VP39"/>
    <property type="match status" value="1"/>
</dbReference>
<feature type="domain" description="Methyltransferase type 11" evidence="4">
    <location>
        <begin position="41"/>
        <end position="130"/>
    </location>
</feature>
<comment type="similarity">
    <text evidence="1">Belongs to the methyltransferase superfamily.</text>
</comment>
<gene>
    <name evidence="5" type="ORF">Rhe02_64420</name>
</gene>
<dbReference type="InterPro" id="IPR029063">
    <property type="entry name" value="SAM-dependent_MTases_sf"/>
</dbReference>
<dbReference type="PANTHER" id="PTHR44942:SF4">
    <property type="entry name" value="METHYLTRANSFERASE TYPE 11 DOMAIN-CONTAINING PROTEIN"/>
    <property type="match status" value="1"/>
</dbReference>
<dbReference type="Proteomes" id="UP000612899">
    <property type="component" value="Unassembled WGS sequence"/>
</dbReference>
<evidence type="ECO:0000259" key="4">
    <source>
        <dbReference type="Pfam" id="PF08241"/>
    </source>
</evidence>
<dbReference type="InterPro" id="IPR051052">
    <property type="entry name" value="Diverse_substrate_MTase"/>
</dbReference>
<proteinExistence type="inferred from homology"/>
<evidence type="ECO:0000256" key="3">
    <source>
        <dbReference type="ARBA" id="ARBA00022679"/>
    </source>
</evidence>
<dbReference type="AlphaFoldDB" id="A0A8J3QF00"/>
<keyword evidence="3" id="KW-0808">Transferase</keyword>
<dbReference type="SUPFAM" id="SSF53335">
    <property type="entry name" value="S-adenosyl-L-methionine-dependent methyltransferases"/>
    <property type="match status" value="1"/>
</dbReference>
<dbReference type="PANTHER" id="PTHR44942">
    <property type="entry name" value="METHYLTRANSF_11 DOMAIN-CONTAINING PROTEIN"/>
    <property type="match status" value="1"/>
</dbReference>
<evidence type="ECO:0000313" key="5">
    <source>
        <dbReference type="EMBL" id="GIH08375.1"/>
    </source>
</evidence>
<organism evidence="5 6">
    <name type="scientific">Rhizocola hellebori</name>
    <dbReference type="NCBI Taxonomy" id="1392758"/>
    <lineage>
        <taxon>Bacteria</taxon>
        <taxon>Bacillati</taxon>
        <taxon>Actinomycetota</taxon>
        <taxon>Actinomycetes</taxon>
        <taxon>Micromonosporales</taxon>
        <taxon>Micromonosporaceae</taxon>
        <taxon>Rhizocola</taxon>
    </lineage>
</organism>
<comment type="caution">
    <text evidence="5">The sequence shown here is derived from an EMBL/GenBank/DDBJ whole genome shotgun (WGS) entry which is preliminary data.</text>
</comment>
<name>A0A8J3QF00_9ACTN</name>
<dbReference type="GO" id="GO:0008757">
    <property type="term" value="F:S-adenosylmethionine-dependent methyltransferase activity"/>
    <property type="evidence" value="ECO:0007669"/>
    <property type="project" value="InterPro"/>
</dbReference>
<evidence type="ECO:0000256" key="1">
    <source>
        <dbReference type="ARBA" id="ARBA00008361"/>
    </source>
</evidence>
<dbReference type="EMBL" id="BONY01000048">
    <property type="protein sequence ID" value="GIH08375.1"/>
    <property type="molecule type" value="Genomic_DNA"/>
</dbReference>
<evidence type="ECO:0000313" key="6">
    <source>
        <dbReference type="Proteomes" id="UP000612899"/>
    </source>
</evidence>
<dbReference type="InterPro" id="IPR013216">
    <property type="entry name" value="Methyltransf_11"/>
</dbReference>
<accession>A0A8J3QF00</accession>
<dbReference type="RefSeq" id="WP_203912128.1">
    <property type="nucleotide sequence ID" value="NZ_BONY01000048.1"/>
</dbReference>
<dbReference type="GO" id="GO:0032259">
    <property type="term" value="P:methylation"/>
    <property type="evidence" value="ECO:0007669"/>
    <property type="project" value="UniProtKB-KW"/>
</dbReference>
<dbReference type="Pfam" id="PF08241">
    <property type="entry name" value="Methyltransf_11"/>
    <property type="match status" value="1"/>
</dbReference>